<evidence type="ECO:0000256" key="1">
    <source>
        <dbReference type="ARBA" id="ARBA00004651"/>
    </source>
</evidence>
<feature type="transmembrane region" description="Helical" evidence="7">
    <location>
        <begin position="134"/>
        <end position="155"/>
    </location>
</feature>
<dbReference type="InterPro" id="IPR020846">
    <property type="entry name" value="MFS_dom"/>
</dbReference>
<keyword evidence="2" id="KW-0813">Transport</keyword>
<feature type="transmembrane region" description="Helical" evidence="7">
    <location>
        <begin position="347"/>
        <end position="365"/>
    </location>
</feature>
<sequence>MNPTLRKYLSLIVLGFSGGAIYCLPYIKYVFYDAMLDVMHISNAQSGFLLSMYAFVCIFLYIPGGILADKVSSKKAIILSLLGTAAVTVIFMLTFSYPVALGVWFLFAFGSGFVFWSAILKAVRMIGTEQEQGFMYGVYYAANGAGGAITNAIALKVFDGFDNARDGMFWALLVMIAAMVVAAGLLQMLLREPSREEIAETPDSEKFHFADLGTVLRNPAIWLISLVFFCVYGVYSCASFFTPYLTDVIGFDTTTAGYLQIVRSYVVMLVAAPLGGFIADRLCKSTLKWFAIGGTVLGLSILAVILVGPGASGWLVAMLTLIPGLFSMCLYGVMFSSMHEIDIPVKVGGTAIGIASIVGYLPDVILQPFFGGLIDAKGNGGYTEIFWFLTAFCVVTVVISYGLYRNFARRHAPAAAKSAEAAA</sequence>
<feature type="transmembrane region" description="Helical" evidence="7">
    <location>
        <begin position="103"/>
        <end position="122"/>
    </location>
</feature>
<feature type="transmembrane region" description="Helical" evidence="7">
    <location>
        <begin position="385"/>
        <end position="404"/>
    </location>
</feature>
<dbReference type="eggNOG" id="COG2271">
    <property type="taxonomic scope" value="Bacteria"/>
</dbReference>
<proteinExistence type="predicted"/>
<dbReference type="Gene3D" id="1.20.1250.20">
    <property type="entry name" value="MFS general substrate transporter like domains"/>
    <property type="match status" value="2"/>
</dbReference>
<evidence type="ECO:0000313" key="9">
    <source>
        <dbReference type="EMBL" id="KFI94780.1"/>
    </source>
</evidence>
<feature type="transmembrane region" description="Helical" evidence="7">
    <location>
        <begin position="261"/>
        <end position="279"/>
    </location>
</feature>
<keyword evidence="6 7" id="KW-0472">Membrane</keyword>
<organism evidence="9 10">
    <name type="scientific">Bifidobacterium scardovii</name>
    <dbReference type="NCBI Taxonomy" id="158787"/>
    <lineage>
        <taxon>Bacteria</taxon>
        <taxon>Bacillati</taxon>
        <taxon>Actinomycetota</taxon>
        <taxon>Actinomycetes</taxon>
        <taxon>Bifidobacteriales</taxon>
        <taxon>Bifidobacteriaceae</taxon>
        <taxon>Bifidobacterium</taxon>
    </lineage>
</organism>
<evidence type="ECO:0000256" key="2">
    <source>
        <dbReference type="ARBA" id="ARBA00022448"/>
    </source>
</evidence>
<reference evidence="9 10" key="1">
    <citation type="submission" date="2014-03" db="EMBL/GenBank/DDBJ databases">
        <title>Genomics of Bifidobacteria.</title>
        <authorList>
            <person name="Ventura M."/>
            <person name="Milani C."/>
            <person name="Lugli G.A."/>
        </authorList>
    </citation>
    <scope>NUCLEOTIDE SEQUENCE [LARGE SCALE GENOMIC DNA]</scope>
    <source>
        <strain evidence="9 10">LMG 21589</strain>
    </source>
</reference>
<dbReference type="PROSITE" id="PS50850">
    <property type="entry name" value="MFS"/>
    <property type="match status" value="1"/>
</dbReference>
<name>A0A087DGY0_9BIFI</name>
<dbReference type="SUPFAM" id="SSF103473">
    <property type="entry name" value="MFS general substrate transporter"/>
    <property type="match status" value="1"/>
</dbReference>
<dbReference type="GO" id="GO:0022857">
    <property type="term" value="F:transmembrane transporter activity"/>
    <property type="evidence" value="ECO:0007669"/>
    <property type="project" value="InterPro"/>
</dbReference>
<comment type="caution">
    <text evidence="9">The sequence shown here is derived from an EMBL/GenBank/DDBJ whole genome shotgun (WGS) entry which is preliminary data.</text>
</comment>
<feature type="transmembrane region" description="Helical" evidence="7">
    <location>
        <begin position="47"/>
        <end position="64"/>
    </location>
</feature>
<protein>
    <submittedName>
        <fullName evidence="9">Transporter, major facilitator family protein</fullName>
    </submittedName>
</protein>
<dbReference type="Pfam" id="PF07690">
    <property type="entry name" value="MFS_1"/>
    <property type="match status" value="1"/>
</dbReference>
<dbReference type="GO" id="GO:0005886">
    <property type="term" value="C:plasma membrane"/>
    <property type="evidence" value="ECO:0007669"/>
    <property type="project" value="UniProtKB-SubCell"/>
</dbReference>
<dbReference type="EMBL" id="JGZO01000006">
    <property type="protein sequence ID" value="KFI94780.1"/>
    <property type="molecule type" value="Genomic_DNA"/>
</dbReference>
<dbReference type="InterPro" id="IPR036259">
    <property type="entry name" value="MFS_trans_sf"/>
</dbReference>
<dbReference type="PANTHER" id="PTHR23517:SF3">
    <property type="entry name" value="INTEGRAL MEMBRANE TRANSPORT PROTEIN"/>
    <property type="match status" value="1"/>
</dbReference>
<comment type="subcellular location">
    <subcellularLocation>
        <location evidence="1">Cell membrane</location>
        <topology evidence="1">Multi-pass membrane protein</topology>
    </subcellularLocation>
</comment>
<evidence type="ECO:0000256" key="3">
    <source>
        <dbReference type="ARBA" id="ARBA00022475"/>
    </source>
</evidence>
<dbReference type="PANTHER" id="PTHR23517">
    <property type="entry name" value="RESISTANCE PROTEIN MDTM, PUTATIVE-RELATED-RELATED"/>
    <property type="match status" value="1"/>
</dbReference>
<dbReference type="AlphaFoldDB" id="A0A087DGY0"/>
<keyword evidence="5 7" id="KW-1133">Transmembrane helix</keyword>
<feature type="transmembrane region" description="Helical" evidence="7">
    <location>
        <begin position="7"/>
        <end position="27"/>
    </location>
</feature>
<keyword evidence="4 7" id="KW-0812">Transmembrane</keyword>
<dbReference type="RefSeq" id="WP_046726001.1">
    <property type="nucleotide sequence ID" value="NZ_CAJPMS010000030.1"/>
</dbReference>
<keyword evidence="3" id="KW-1003">Cell membrane</keyword>
<dbReference type="CDD" id="cd06174">
    <property type="entry name" value="MFS"/>
    <property type="match status" value="1"/>
</dbReference>
<accession>A0A087DGY0</accession>
<evidence type="ECO:0000256" key="4">
    <source>
        <dbReference type="ARBA" id="ARBA00022692"/>
    </source>
</evidence>
<feature type="transmembrane region" description="Helical" evidence="7">
    <location>
        <begin position="314"/>
        <end position="335"/>
    </location>
</feature>
<evidence type="ECO:0000259" key="8">
    <source>
        <dbReference type="PROSITE" id="PS50850"/>
    </source>
</evidence>
<feature type="transmembrane region" description="Helical" evidence="7">
    <location>
        <begin position="286"/>
        <end position="308"/>
    </location>
</feature>
<evidence type="ECO:0000256" key="5">
    <source>
        <dbReference type="ARBA" id="ARBA00022989"/>
    </source>
</evidence>
<feature type="transmembrane region" description="Helical" evidence="7">
    <location>
        <begin position="76"/>
        <end position="97"/>
    </location>
</feature>
<dbReference type="InterPro" id="IPR050171">
    <property type="entry name" value="MFS_Transporters"/>
</dbReference>
<dbReference type="GeneID" id="85166371"/>
<dbReference type="Proteomes" id="UP000029033">
    <property type="component" value="Unassembled WGS sequence"/>
</dbReference>
<gene>
    <name evidence="9" type="ORF">BSCA_0835</name>
</gene>
<evidence type="ECO:0000256" key="6">
    <source>
        <dbReference type="ARBA" id="ARBA00023136"/>
    </source>
</evidence>
<feature type="transmembrane region" description="Helical" evidence="7">
    <location>
        <begin position="220"/>
        <end position="241"/>
    </location>
</feature>
<dbReference type="InterPro" id="IPR011701">
    <property type="entry name" value="MFS"/>
</dbReference>
<dbReference type="STRING" id="158787.BSCA_0835"/>
<feature type="domain" description="Major facilitator superfamily (MFS) profile" evidence="8">
    <location>
        <begin position="3"/>
        <end position="408"/>
    </location>
</feature>
<evidence type="ECO:0000313" key="10">
    <source>
        <dbReference type="Proteomes" id="UP000029033"/>
    </source>
</evidence>
<evidence type="ECO:0000256" key="7">
    <source>
        <dbReference type="SAM" id="Phobius"/>
    </source>
</evidence>
<feature type="transmembrane region" description="Helical" evidence="7">
    <location>
        <begin position="167"/>
        <end position="186"/>
    </location>
</feature>
<keyword evidence="10" id="KW-1185">Reference proteome</keyword>